<comment type="caution">
    <text evidence="1">The sequence shown here is derived from an EMBL/GenBank/DDBJ whole genome shotgun (WGS) entry which is preliminary data.</text>
</comment>
<organism evidence="1 3">
    <name type="scientific">Oribacterium sinus</name>
    <dbReference type="NCBI Taxonomy" id="237576"/>
    <lineage>
        <taxon>Bacteria</taxon>
        <taxon>Bacillati</taxon>
        <taxon>Bacillota</taxon>
        <taxon>Clostridia</taxon>
        <taxon>Lachnospirales</taxon>
        <taxon>Lachnospiraceae</taxon>
        <taxon>Oribacterium</taxon>
    </lineage>
</organism>
<protein>
    <recommendedName>
        <fullName evidence="4">Transcriptional regulator, AbiEi antitoxin, Type IV TA system</fullName>
    </recommendedName>
</protein>
<sequence length="204" mass="23267">MAEGYAKQIQDRIHKAPESSVFVNSDFADIANTDTVRRTLNRLAQKDTLRRVFNGVYEKPKYSKLLDEYVAINPDTVVKALARSYHWTIAPCGNTALNLLGLSTQVSTSWSYISDGPYKSYKWNNTEIEFKHRTNKEITGLSYMTSLVIQALKALGKNNVKSDTIDYLRKKLSKEEKQACLQEAKESTDWIYDAIRKICEGEVL</sequence>
<evidence type="ECO:0000313" key="2">
    <source>
        <dbReference type="EMBL" id="MBF1272044.1"/>
    </source>
</evidence>
<reference evidence="1 3" key="2">
    <citation type="submission" date="2020-08" db="EMBL/GenBank/DDBJ databases">
        <title>Genomic Encyclopedia of Type Strains, Phase IV (KMG-IV): sequencing the most valuable type-strain genomes for metagenomic binning, comparative biology and taxonomic classification.</title>
        <authorList>
            <person name="Goeker M."/>
        </authorList>
    </citation>
    <scope>NUCLEOTIDE SEQUENCE [LARGE SCALE GENOMIC DNA]</scope>
    <source>
        <strain evidence="1 3">DSM 17245</strain>
    </source>
</reference>
<evidence type="ECO:0000313" key="1">
    <source>
        <dbReference type="EMBL" id="MBB6041122.1"/>
    </source>
</evidence>
<dbReference type="EMBL" id="JABZRA010000009">
    <property type="protein sequence ID" value="MBF1272044.1"/>
    <property type="molecule type" value="Genomic_DNA"/>
</dbReference>
<proteinExistence type="predicted"/>
<dbReference type="EMBL" id="JACHHH010000004">
    <property type="protein sequence ID" value="MBB6041122.1"/>
    <property type="molecule type" value="Genomic_DNA"/>
</dbReference>
<gene>
    <name evidence="1" type="ORF">HNQ46_001094</name>
    <name evidence="2" type="ORF">HXM90_01290</name>
</gene>
<dbReference type="Proteomes" id="UP000775770">
    <property type="component" value="Unassembled WGS sequence"/>
</dbReference>
<evidence type="ECO:0008006" key="4">
    <source>
        <dbReference type="Google" id="ProtNLM"/>
    </source>
</evidence>
<name>A0A7W9SFD6_9FIRM</name>
<dbReference type="Proteomes" id="UP000522163">
    <property type="component" value="Unassembled WGS sequence"/>
</dbReference>
<dbReference type="AlphaFoldDB" id="A0A7W9SFD6"/>
<dbReference type="RefSeq" id="WP_183683657.1">
    <property type="nucleotide sequence ID" value="NZ_JABZRA010000009.1"/>
</dbReference>
<dbReference type="GeneID" id="85014641"/>
<evidence type="ECO:0000313" key="3">
    <source>
        <dbReference type="Proteomes" id="UP000522163"/>
    </source>
</evidence>
<reference evidence="2" key="1">
    <citation type="submission" date="2020-04" db="EMBL/GenBank/DDBJ databases">
        <title>Deep metagenomics examines the oral microbiome during advanced dental caries in children, revealing novel taxa and co-occurrences with host molecules.</title>
        <authorList>
            <person name="Baker J.L."/>
            <person name="Morton J.T."/>
            <person name="Dinis M."/>
            <person name="Alvarez R."/>
            <person name="Tran N.C."/>
            <person name="Knight R."/>
            <person name="Edlund A."/>
        </authorList>
    </citation>
    <scope>NUCLEOTIDE SEQUENCE</scope>
    <source>
        <strain evidence="2">JCVI_38_bin.19</strain>
    </source>
</reference>
<dbReference type="Pfam" id="PF19570">
    <property type="entry name" value="DUF6088"/>
    <property type="match status" value="1"/>
</dbReference>
<accession>A0A7W9SFD6</accession>
<dbReference type="InterPro" id="IPR045738">
    <property type="entry name" value="DUF6088"/>
</dbReference>